<evidence type="ECO:0008006" key="3">
    <source>
        <dbReference type="Google" id="ProtNLM"/>
    </source>
</evidence>
<gene>
    <name evidence="1" type="ORF">FHS19_006425</name>
</gene>
<dbReference type="Gene3D" id="3.30.1490.20">
    <property type="entry name" value="ATP-grasp fold, A domain"/>
    <property type="match status" value="1"/>
</dbReference>
<sequence length="367" mass="41465">MWISDVGILLNAAVHRGIPGGKTGAESLANFDEAARMFGLNACYMKLQDIDIDHRECTAFVLRGGKYVQTRLPLPKVIHNRAIYFDARSKNRIERLLNEGYIIFNGNNRYGKDQIHHLLAADPLLAQHLPYTTAASPSSIQDMMRRYRDLILKPCTGSVGRGIMRLHASGPHWYLTYARTGRSRGWTTVRIHSHRLPGILLRRISQVPFLVQERIALAEYKQRPYDLRVSIQRGISGSWNLTGMYAKVAASRMFVSNVAQGGKAFPAEPILAKSLPGIPVDRVVERVHHLAFQVVRQLEQHLPFTADLGLDIGVTASGMPYFIECNGRDQRYGFQKAGMNQQWKNTYREPMAYARYLVNRQHAGAVL</sequence>
<evidence type="ECO:0000313" key="2">
    <source>
        <dbReference type="Proteomes" id="UP000517523"/>
    </source>
</evidence>
<dbReference type="RefSeq" id="WP_312887390.1">
    <property type="nucleotide sequence ID" value="NZ_JACHXJ010000007.1"/>
</dbReference>
<reference evidence="1 2" key="1">
    <citation type="submission" date="2020-08" db="EMBL/GenBank/DDBJ databases">
        <title>Genomic Encyclopedia of Type Strains, Phase III (KMG-III): the genomes of soil and plant-associated and newly described type strains.</title>
        <authorList>
            <person name="Whitman W."/>
        </authorList>
    </citation>
    <scope>NUCLEOTIDE SEQUENCE [LARGE SCALE GENOMIC DNA]</scope>
    <source>
        <strain evidence="1 2">CECT 5831</strain>
    </source>
</reference>
<dbReference type="Pfam" id="PF14398">
    <property type="entry name" value="ATPgrasp_YheCD"/>
    <property type="match status" value="1"/>
</dbReference>
<dbReference type="InterPro" id="IPR013815">
    <property type="entry name" value="ATP_grasp_subdomain_1"/>
</dbReference>
<protein>
    <recommendedName>
        <fullName evidence="3">ATP-grasp domain-containing protein</fullName>
    </recommendedName>
</protein>
<dbReference type="Gene3D" id="3.30.470.20">
    <property type="entry name" value="ATP-grasp fold, B domain"/>
    <property type="match status" value="1"/>
</dbReference>
<proteinExistence type="predicted"/>
<dbReference type="InterPro" id="IPR026838">
    <property type="entry name" value="YheC/D"/>
</dbReference>
<dbReference type="Proteomes" id="UP000517523">
    <property type="component" value="Unassembled WGS sequence"/>
</dbReference>
<dbReference type="EMBL" id="JACHXJ010000007">
    <property type="protein sequence ID" value="MBB3131702.1"/>
    <property type="molecule type" value="Genomic_DNA"/>
</dbReference>
<accession>A0A839TYI7</accession>
<dbReference type="SUPFAM" id="SSF56059">
    <property type="entry name" value="Glutathione synthetase ATP-binding domain-like"/>
    <property type="match status" value="1"/>
</dbReference>
<evidence type="ECO:0000313" key="1">
    <source>
        <dbReference type="EMBL" id="MBB3131702.1"/>
    </source>
</evidence>
<comment type="caution">
    <text evidence="1">The sequence shown here is derived from an EMBL/GenBank/DDBJ whole genome shotgun (WGS) entry which is preliminary data.</text>
</comment>
<dbReference type="GO" id="GO:0005524">
    <property type="term" value="F:ATP binding"/>
    <property type="evidence" value="ECO:0007669"/>
    <property type="project" value="InterPro"/>
</dbReference>
<organism evidence="1 2">
    <name type="scientific">Paenibacillus rhizosphaerae</name>
    <dbReference type="NCBI Taxonomy" id="297318"/>
    <lineage>
        <taxon>Bacteria</taxon>
        <taxon>Bacillati</taxon>
        <taxon>Bacillota</taxon>
        <taxon>Bacilli</taxon>
        <taxon>Bacillales</taxon>
        <taxon>Paenibacillaceae</taxon>
        <taxon>Paenibacillus</taxon>
    </lineage>
</organism>
<name>A0A839TYI7_9BACL</name>
<dbReference type="AlphaFoldDB" id="A0A839TYI7"/>